<feature type="compositionally biased region" description="Gly residues" evidence="1">
    <location>
        <begin position="820"/>
        <end position="831"/>
    </location>
</feature>
<reference evidence="2 3" key="1">
    <citation type="journal article" date="2019" name="Nat. Ecol. Evol.">
        <title>Megaphylogeny resolves global patterns of mushroom evolution.</title>
        <authorList>
            <person name="Varga T."/>
            <person name="Krizsan K."/>
            <person name="Foldi C."/>
            <person name="Dima B."/>
            <person name="Sanchez-Garcia M."/>
            <person name="Sanchez-Ramirez S."/>
            <person name="Szollosi G.J."/>
            <person name="Szarkandi J.G."/>
            <person name="Papp V."/>
            <person name="Albert L."/>
            <person name="Andreopoulos W."/>
            <person name="Angelini C."/>
            <person name="Antonin V."/>
            <person name="Barry K.W."/>
            <person name="Bougher N.L."/>
            <person name="Buchanan P."/>
            <person name="Buyck B."/>
            <person name="Bense V."/>
            <person name="Catcheside P."/>
            <person name="Chovatia M."/>
            <person name="Cooper J."/>
            <person name="Damon W."/>
            <person name="Desjardin D."/>
            <person name="Finy P."/>
            <person name="Geml J."/>
            <person name="Haridas S."/>
            <person name="Hughes K."/>
            <person name="Justo A."/>
            <person name="Karasinski D."/>
            <person name="Kautmanova I."/>
            <person name="Kiss B."/>
            <person name="Kocsube S."/>
            <person name="Kotiranta H."/>
            <person name="LaButti K.M."/>
            <person name="Lechner B.E."/>
            <person name="Liimatainen K."/>
            <person name="Lipzen A."/>
            <person name="Lukacs Z."/>
            <person name="Mihaltcheva S."/>
            <person name="Morgado L.N."/>
            <person name="Niskanen T."/>
            <person name="Noordeloos M.E."/>
            <person name="Ohm R.A."/>
            <person name="Ortiz-Santana B."/>
            <person name="Ovrebo C."/>
            <person name="Racz N."/>
            <person name="Riley R."/>
            <person name="Savchenko A."/>
            <person name="Shiryaev A."/>
            <person name="Soop K."/>
            <person name="Spirin V."/>
            <person name="Szebenyi C."/>
            <person name="Tomsovsky M."/>
            <person name="Tulloss R.E."/>
            <person name="Uehling J."/>
            <person name="Grigoriev I.V."/>
            <person name="Vagvolgyi C."/>
            <person name="Papp T."/>
            <person name="Martin F.M."/>
            <person name="Miettinen O."/>
            <person name="Hibbett D.S."/>
            <person name="Nagy L.G."/>
        </authorList>
    </citation>
    <scope>NUCLEOTIDE SEQUENCE [LARGE SCALE GENOMIC DNA]</scope>
    <source>
        <strain evidence="2 3">CBS 962.96</strain>
    </source>
</reference>
<gene>
    <name evidence="2" type="ORF">K435DRAFT_838282</name>
</gene>
<feature type="region of interest" description="Disordered" evidence="1">
    <location>
        <begin position="169"/>
        <end position="203"/>
    </location>
</feature>
<protein>
    <recommendedName>
        <fullName evidence="4">F-box domain-containing protein</fullName>
    </recommendedName>
</protein>
<feature type="region of interest" description="Disordered" evidence="1">
    <location>
        <begin position="882"/>
        <end position="922"/>
    </location>
</feature>
<dbReference type="EMBL" id="ML179143">
    <property type="protein sequence ID" value="THU98060.1"/>
    <property type="molecule type" value="Genomic_DNA"/>
</dbReference>
<feature type="compositionally biased region" description="Low complexity" evidence="1">
    <location>
        <begin position="832"/>
        <end position="862"/>
    </location>
</feature>
<feature type="compositionally biased region" description="Gly residues" evidence="1">
    <location>
        <begin position="278"/>
        <end position="294"/>
    </location>
</feature>
<dbReference type="OrthoDB" id="2835096at2759"/>
<feature type="compositionally biased region" description="Low complexity" evidence="1">
    <location>
        <begin position="169"/>
        <end position="197"/>
    </location>
</feature>
<proteinExistence type="predicted"/>
<feature type="region of interest" description="Disordered" evidence="1">
    <location>
        <begin position="657"/>
        <end position="681"/>
    </location>
</feature>
<feature type="compositionally biased region" description="Low complexity" evidence="1">
    <location>
        <begin position="883"/>
        <end position="893"/>
    </location>
</feature>
<sequence length="999" mass="108949">MSQKRSSSQLEIIMNPQIHIHKVPIEILTKIFKECCEMEVYLYKGVPAPLILAQVCRKWHRILVGGPIIPSPRITSSTPLPLSSTPESTSTPTPTPTLASTPTATPTTVAALPPPFQPWQHSPNPRLWSRLEFTLPSIDSEDPHCLSPSPHVILNRISRYLALSSRPPISSSPSPSSCSPSCSPYPSSSSPSSSSTLPPVPLDITIKNGAARGPCDSDPIEMYARYPVREDPYPEEILDMLDAHVERIERLSMQVPWGWVWRWGRQGGRQRQQQQQRGQGGRGGSDYGYGGGGGSDDDSTRNSTASLGNSNWNLSQDPLYPLPAPAPAPRRQALLLKTFSMSITNDFPYPSTLALPRLEEGSDPDPGFLPILSTAPNLTSLALRAWSGEMLRILDSVPLHWGRLVDLELKMVGTRETRALMEILREGRRLERVRVVVDEWSGNGDELEGGGGGGNGGGEGGAGGAAATTPWVLPCLKVLEIEFLRRVCTERFLEPFAFPRLEELVIKHEKNSWGGGNMGGTLVGLMRRSLSHGSMWCGDSGLEEEEEDLSAVNSTGLLTTATLPLKKLELRFNQSSDLSGRDLVEFVSGVSDTLTHLECSSYIEESATLLDALTASDARPIVIAPKLRELGITTGKYKQEEVDRLWEFIKSRWCEEEDDEDGDGGHQNDNDNDDCPGVENTVNSQRLTVPLHHFRLILTQDISGPVRRSLSWKNILLRTRTGRDRFVFQEKPRTSLEQGVHCQPRALSRGDTFDNLDCDTLSEVPGPLVDKFWKGVSYSISRARGRSGMRKGPRKLGDCYYEESVASTTSSRASTPVGASGSGGGGGGPHGPGESDSGSQPVYWTQSQGQSQSQSQTSTLGLGRRDSEISFTSLFTQERSRSRSVSRALALSREGTEEEVLTPRHDTTPRNSAGAPSRVGSTSEMYLCSKNPQNQATKEFLNFAGAIGRTRNRRAKGHLLGAKGTLAALLVFSAQIGCELEEAVRAMACNGTGMENKSG</sequence>
<dbReference type="AlphaFoldDB" id="A0A4S8M7E5"/>
<feature type="region of interest" description="Disordered" evidence="1">
    <location>
        <begin position="268"/>
        <end position="310"/>
    </location>
</feature>
<evidence type="ECO:0000313" key="3">
    <source>
        <dbReference type="Proteomes" id="UP000297245"/>
    </source>
</evidence>
<feature type="region of interest" description="Disordered" evidence="1">
    <location>
        <begin position="807"/>
        <end position="863"/>
    </location>
</feature>
<accession>A0A4S8M7E5</accession>
<evidence type="ECO:0000256" key="1">
    <source>
        <dbReference type="SAM" id="MobiDB-lite"/>
    </source>
</evidence>
<evidence type="ECO:0000313" key="2">
    <source>
        <dbReference type="EMBL" id="THU98060.1"/>
    </source>
</evidence>
<feature type="compositionally biased region" description="Low complexity" evidence="1">
    <location>
        <begin position="807"/>
        <end position="819"/>
    </location>
</feature>
<feature type="compositionally biased region" description="Gly residues" evidence="1">
    <location>
        <begin position="449"/>
        <end position="464"/>
    </location>
</feature>
<keyword evidence="3" id="KW-1185">Reference proteome</keyword>
<dbReference type="Proteomes" id="UP000297245">
    <property type="component" value="Unassembled WGS sequence"/>
</dbReference>
<evidence type="ECO:0008006" key="4">
    <source>
        <dbReference type="Google" id="ProtNLM"/>
    </source>
</evidence>
<name>A0A4S8M7E5_DENBC</name>
<feature type="compositionally biased region" description="Polar residues" evidence="1">
    <location>
        <begin position="301"/>
        <end position="310"/>
    </location>
</feature>
<feature type="region of interest" description="Disordered" evidence="1">
    <location>
        <begin position="75"/>
        <end position="111"/>
    </location>
</feature>
<feature type="region of interest" description="Disordered" evidence="1">
    <location>
        <begin position="444"/>
        <end position="464"/>
    </location>
</feature>
<organism evidence="2 3">
    <name type="scientific">Dendrothele bispora (strain CBS 962.96)</name>
    <dbReference type="NCBI Taxonomy" id="1314807"/>
    <lineage>
        <taxon>Eukaryota</taxon>
        <taxon>Fungi</taxon>
        <taxon>Dikarya</taxon>
        <taxon>Basidiomycota</taxon>
        <taxon>Agaricomycotina</taxon>
        <taxon>Agaricomycetes</taxon>
        <taxon>Agaricomycetidae</taxon>
        <taxon>Agaricales</taxon>
        <taxon>Agaricales incertae sedis</taxon>
        <taxon>Dendrothele</taxon>
    </lineage>
</organism>